<keyword evidence="1" id="KW-1133">Transmembrane helix</keyword>
<feature type="transmembrane region" description="Helical" evidence="1">
    <location>
        <begin position="294"/>
        <end position="313"/>
    </location>
</feature>
<feature type="transmembrane region" description="Helical" evidence="1">
    <location>
        <begin position="420"/>
        <end position="441"/>
    </location>
</feature>
<name>A0A0M0J7Y7_9EUKA</name>
<accession>A0A0M0J7Y7</accession>
<keyword evidence="1" id="KW-0812">Transmembrane</keyword>
<organism evidence="2 3">
    <name type="scientific">Chrysochromulina tobinii</name>
    <dbReference type="NCBI Taxonomy" id="1460289"/>
    <lineage>
        <taxon>Eukaryota</taxon>
        <taxon>Haptista</taxon>
        <taxon>Haptophyta</taxon>
        <taxon>Prymnesiophyceae</taxon>
        <taxon>Prymnesiales</taxon>
        <taxon>Chrysochromulinaceae</taxon>
        <taxon>Chrysochromulina</taxon>
    </lineage>
</organism>
<keyword evidence="1" id="KW-0472">Membrane</keyword>
<feature type="transmembrane region" description="Helical" evidence="1">
    <location>
        <begin position="333"/>
        <end position="352"/>
    </location>
</feature>
<dbReference type="EMBL" id="JWZX01003286">
    <property type="protein sequence ID" value="KOO22338.1"/>
    <property type="molecule type" value="Genomic_DNA"/>
</dbReference>
<gene>
    <name evidence="2" type="ORF">Ctob_000733</name>
</gene>
<evidence type="ECO:0000313" key="2">
    <source>
        <dbReference type="EMBL" id="KOO22338.1"/>
    </source>
</evidence>
<feature type="transmembrane region" description="Helical" evidence="1">
    <location>
        <begin position="158"/>
        <end position="181"/>
    </location>
</feature>
<dbReference type="Proteomes" id="UP000037460">
    <property type="component" value="Unassembled WGS sequence"/>
</dbReference>
<dbReference type="Gene3D" id="3.30.40.10">
    <property type="entry name" value="Zinc/RING finger domain, C3HC4 (zinc finger)"/>
    <property type="match status" value="1"/>
</dbReference>
<keyword evidence="3" id="KW-1185">Reference proteome</keyword>
<dbReference type="InterPro" id="IPR013083">
    <property type="entry name" value="Znf_RING/FYVE/PHD"/>
</dbReference>
<evidence type="ECO:0000256" key="1">
    <source>
        <dbReference type="SAM" id="Phobius"/>
    </source>
</evidence>
<reference evidence="3" key="1">
    <citation type="journal article" date="2015" name="PLoS Genet.">
        <title>Genome Sequence and Transcriptome Analyses of Chrysochromulina tobin: Metabolic Tools for Enhanced Algal Fitness in the Prominent Order Prymnesiales (Haptophyceae).</title>
        <authorList>
            <person name="Hovde B.T."/>
            <person name="Deodato C.R."/>
            <person name="Hunsperger H.M."/>
            <person name="Ryken S.A."/>
            <person name="Yost W."/>
            <person name="Jha R.K."/>
            <person name="Patterson J."/>
            <person name="Monnat R.J. Jr."/>
            <person name="Barlow S.B."/>
            <person name="Starkenburg S.R."/>
            <person name="Cattolico R.A."/>
        </authorList>
    </citation>
    <scope>NUCLEOTIDE SEQUENCE</scope>
    <source>
        <strain evidence="3">CCMP291</strain>
    </source>
</reference>
<sequence>MLAGSAADATAADATAPDATLVDATLGDVTLAGATCIEVNIEDKLCIICMAEPRAVRFAPCGHANSCEECCLKLIQHSLRKRLQPSFTAVSSSADLVTIDEYLEAELASSDSARAALAQRAKEHWTEALNPSELPWPTALSGAAGLMLPLRPWPVARWMTVVLALALMGAYVWGCVAVFLASDDFEEYLRKHKFDLKVTQVEGFAGPVTALIIHGQRCGLKFTPCLQVLPDPTAHQRWWGLVPENVVGQVTSGVDVLRQTRKGLFYLTLIMGLSAVAQPLISACRNKPQMVGELSNAGIHAMAGMALMASLYGMFWDREHNLVIINYVPGAGYAWFIIWMLIVCLLLVTAFLKRSWTALLGFVTATLYWLFWLMIPLLGYTWFFAWKFVDTAYSYAILDQHHRLEHMPFSADAAARLGPPFALCAYLGFTCWAGALVVSILSYMRHLTLLQTDDQYRQAVFLDAMRARSGAPQGQQVITLMAVREIQREIQRQSERRAAAAAVSRGGVYERLGTPNDAPSGGGHSELV</sequence>
<comment type="caution">
    <text evidence="2">The sequence shown here is derived from an EMBL/GenBank/DDBJ whole genome shotgun (WGS) entry which is preliminary data.</text>
</comment>
<dbReference type="Pfam" id="PF13920">
    <property type="entry name" value="zf-C3HC4_3"/>
    <property type="match status" value="1"/>
</dbReference>
<dbReference type="AlphaFoldDB" id="A0A0M0J7Y7"/>
<protein>
    <submittedName>
        <fullName evidence="2">Uncharacterized protein</fullName>
    </submittedName>
</protein>
<proteinExistence type="predicted"/>
<dbReference type="OrthoDB" id="10261999at2759"/>
<feature type="transmembrane region" description="Helical" evidence="1">
    <location>
        <begin position="359"/>
        <end position="383"/>
    </location>
</feature>
<evidence type="ECO:0000313" key="3">
    <source>
        <dbReference type="Proteomes" id="UP000037460"/>
    </source>
</evidence>